<evidence type="ECO:0000259" key="1">
    <source>
        <dbReference type="SMART" id="SM00867"/>
    </source>
</evidence>
<evidence type="ECO:0000313" key="2">
    <source>
        <dbReference type="EMBL" id="SKA21494.1"/>
    </source>
</evidence>
<dbReference type="InterPro" id="IPR007372">
    <property type="entry name" value="Lipid/polyisoprenoid-bd_YceI"/>
</dbReference>
<dbReference type="SUPFAM" id="SSF101874">
    <property type="entry name" value="YceI-like"/>
    <property type="match status" value="1"/>
</dbReference>
<evidence type="ECO:0000313" key="3">
    <source>
        <dbReference type="Proteomes" id="UP000190367"/>
    </source>
</evidence>
<dbReference type="Pfam" id="PF04264">
    <property type="entry name" value="YceI"/>
    <property type="match status" value="1"/>
</dbReference>
<dbReference type="Proteomes" id="UP000190367">
    <property type="component" value="Unassembled WGS sequence"/>
</dbReference>
<dbReference type="PANTHER" id="PTHR34406">
    <property type="entry name" value="PROTEIN YCEI"/>
    <property type="match status" value="1"/>
</dbReference>
<proteinExistence type="predicted"/>
<dbReference type="PANTHER" id="PTHR34406:SF1">
    <property type="entry name" value="PROTEIN YCEI"/>
    <property type="match status" value="1"/>
</dbReference>
<keyword evidence="3" id="KW-1185">Reference proteome</keyword>
<feature type="domain" description="Lipid/polyisoprenoid-binding YceI-like" evidence="1">
    <location>
        <begin position="41"/>
        <end position="219"/>
    </location>
</feature>
<dbReference type="Gene3D" id="2.40.128.110">
    <property type="entry name" value="Lipid/polyisoprenoid-binding, YceI-like"/>
    <property type="match status" value="1"/>
</dbReference>
<dbReference type="STRING" id="634771.SAMN04488128_1021630"/>
<dbReference type="InterPro" id="IPR036761">
    <property type="entry name" value="TTHA0802/YceI-like_sf"/>
</dbReference>
<dbReference type="EMBL" id="FUWZ01000002">
    <property type="protein sequence ID" value="SKA21494.1"/>
    <property type="molecule type" value="Genomic_DNA"/>
</dbReference>
<accession>A0A1T4RZS3</accession>
<dbReference type="RefSeq" id="WP_143312954.1">
    <property type="nucleotide sequence ID" value="NZ_FUWZ01000002.1"/>
</dbReference>
<dbReference type="OrthoDB" id="951410at2"/>
<sequence>MKSIVYLLLLSGILVACEQAPKADKAAASNPQEVKAATGNAYLADTAASLISWIGTKPTGKHHGTLRLAGGAIYVKDSLVTGGRLVINMHSLQNIDLAADSAMKNKLERELKGSSFFDVEQYPTAVFEMTGINTYYPAVGEEVTLKDATHVMSGNLTLKTITKNISFPVRISVDEHHLTAVANFNIDRTLWGINYRADKSLQDKLINSQVNIGFNISASR</sequence>
<organism evidence="2 3">
    <name type="scientific">Chitinophaga eiseniae</name>
    <dbReference type="NCBI Taxonomy" id="634771"/>
    <lineage>
        <taxon>Bacteria</taxon>
        <taxon>Pseudomonadati</taxon>
        <taxon>Bacteroidota</taxon>
        <taxon>Chitinophagia</taxon>
        <taxon>Chitinophagales</taxon>
        <taxon>Chitinophagaceae</taxon>
        <taxon>Chitinophaga</taxon>
    </lineage>
</organism>
<name>A0A1T4RZS3_9BACT</name>
<dbReference type="SMART" id="SM00867">
    <property type="entry name" value="YceI"/>
    <property type="match status" value="1"/>
</dbReference>
<dbReference type="PROSITE" id="PS51257">
    <property type="entry name" value="PROKAR_LIPOPROTEIN"/>
    <property type="match status" value="1"/>
</dbReference>
<gene>
    <name evidence="2" type="ORF">SAMN04488128_1021630</name>
</gene>
<protein>
    <submittedName>
        <fullName evidence="2">Polyisoprenoid-binding protein YceI</fullName>
    </submittedName>
</protein>
<reference evidence="3" key="1">
    <citation type="submission" date="2017-02" db="EMBL/GenBank/DDBJ databases">
        <authorList>
            <person name="Varghese N."/>
            <person name="Submissions S."/>
        </authorList>
    </citation>
    <scope>NUCLEOTIDE SEQUENCE [LARGE SCALE GENOMIC DNA]</scope>
    <source>
        <strain evidence="3">DSM 22224</strain>
    </source>
</reference>
<dbReference type="AlphaFoldDB" id="A0A1T4RZS3"/>